<dbReference type="InterPro" id="IPR050765">
    <property type="entry name" value="Riboflavin_Biosynth_HTPR"/>
</dbReference>
<accession>A0A839UIE0</accession>
<dbReference type="InterPro" id="IPR002734">
    <property type="entry name" value="RibDG_C"/>
</dbReference>
<feature type="domain" description="Bacterial bifunctional deaminase-reductase C-terminal" evidence="1">
    <location>
        <begin position="8"/>
        <end position="172"/>
    </location>
</feature>
<dbReference type="Gene3D" id="3.40.430.10">
    <property type="entry name" value="Dihydrofolate Reductase, subunit A"/>
    <property type="match status" value="1"/>
</dbReference>
<dbReference type="RefSeq" id="WP_183908889.1">
    <property type="nucleotide sequence ID" value="NZ_JACHXZ010000001.1"/>
</dbReference>
<evidence type="ECO:0000313" key="2">
    <source>
        <dbReference type="EMBL" id="MBB3167834.1"/>
    </source>
</evidence>
<dbReference type="EMBL" id="JACHXZ010000001">
    <property type="protein sequence ID" value="MBB3167834.1"/>
    <property type="molecule type" value="Genomic_DNA"/>
</dbReference>
<dbReference type="Proteomes" id="UP000559987">
    <property type="component" value="Unassembled WGS sequence"/>
</dbReference>
<comment type="caution">
    <text evidence="2">The sequence shown here is derived from an EMBL/GenBank/DDBJ whole genome shotgun (WGS) entry which is preliminary data.</text>
</comment>
<organism evidence="2 3">
    <name type="scientific">Simiduia aestuariiviva</name>
    <dbReference type="NCBI Taxonomy" id="1510459"/>
    <lineage>
        <taxon>Bacteria</taxon>
        <taxon>Pseudomonadati</taxon>
        <taxon>Pseudomonadota</taxon>
        <taxon>Gammaproteobacteria</taxon>
        <taxon>Cellvibrionales</taxon>
        <taxon>Cellvibrionaceae</taxon>
        <taxon>Simiduia</taxon>
    </lineage>
</organism>
<evidence type="ECO:0000313" key="3">
    <source>
        <dbReference type="Proteomes" id="UP000559987"/>
    </source>
</evidence>
<dbReference type="SUPFAM" id="SSF53597">
    <property type="entry name" value="Dihydrofolate reductase-like"/>
    <property type="match status" value="1"/>
</dbReference>
<dbReference type="PANTHER" id="PTHR38011:SF11">
    <property type="entry name" value="2,5-DIAMINO-6-RIBOSYLAMINO-4(3H)-PYRIMIDINONE 5'-PHOSPHATE REDUCTASE"/>
    <property type="match status" value="1"/>
</dbReference>
<name>A0A839UIE0_9GAMM</name>
<evidence type="ECO:0000259" key="1">
    <source>
        <dbReference type="Pfam" id="PF01872"/>
    </source>
</evidence>
<dbReference type="Pfam" id="PF01872">
    <property type="entry name" value="RibD_C"/>
    <property type="match status" value="1"/>
</dbReference>
<sequence length="179" mass="19934">MSLCKASVFIASSLDGFIARPNGDLDWLPSANERDDMGYGDFISSVDVLLMGRHTFEKVLEFGDWPYALPVRVLSRRGVEIPEPLQDKVSVMCGEPGDLLATLGEQGFSHAYVDGGETIQAFIAEDLIQRLIVTHVPVLIGSGLRLFGELKDPQCTVPWRHQKTFTWPNGMVQSHYVRQ</sequence>
<gene>
    <name evidence="2" type="ORF">FHS30_001010</name>
</gene>
<dbReference type="GO" id="GO:0008703">
    <property type="term" value="F:5-amino-6-(5-phosphoribosylamino)uracil reductase activity"/>
    <property type="evidence" value="ECO:0007669"/>
    <property type="project" value="InterPro"/>
</dbReference>
<reference evidence="2 3" key="1">
    <citation type="submission" date="2020-08" db="EMBL/GenBank/DDBJ databases">
        <title>Genomic Encyclopedia of Type Strains, Phase III (KMG-III): the genomes of soil and plant-associated and newly described type strains.</title>
        <authorList>
            <person name="Whitman W."/>
        </authorList>
    </citation>
    <scope>NUCLEOTIDE SEQUENCE [LARGE SCALE GENOMIC DNA]</scope>
    <source>
        <strain evidence="2 3">CECT 8571</strain>
    </source>
</reference>
<dbReference type="AlphaFoldDB" id="A0A839UIE0"/>
<dbReference type="InterPro" id="IPR024072">
    <property type="entry name" value="DHFR-like_dom_sf"/>
</dbReference>
<dbReference type="GO" id="GO:0009231">
    <property type="term" value="P:riboflavin biosynthetic process"/>
    <property type="evidence" value="ECO:0007669"/>
    <property type="project" value="InterPro"/>
</dbReference>
<protein>
    <submittedName>
        <fullName evidence="2">Dihydrofolate reductase</fullName>
    </submittedName>
</protein>
<proteinExistence type="predicted"/>
<keyword evidence="3" id="KW-1185">Reference proteome</keyword>
<dbReference type="PANTHER" id="PTHR38011">
    <property type="entry name" value="DIHYDROFOLATE REDUCTASE FAMILY PROTEIN (AFU_ORTHOLOGUE AFUA_8G06820)"/>
    <property type="match status" value="1"/>
</dbReference>